<dbReference type="AlphaFoldDB" id="A0A428MTK4"/>
<dbReference type="SUPFAM" id="SSF103481">
    <property type="entry name" value="Multidrug resistance efflux transporter EmrE"/>
    <property type="match status" value="2"/>
</dbReference>
<comment type="caution">
    <text evidence="5">The sequence shown here is derived from an EMBL/GenBank/DDBJ whole genome shotgun (WGS) entry which is preliminary data.</text>
</comment>
<evidence type="ECO:0000256" key="1">
    <source>
        <dbReference type="ARBA" id="ARBA00004127"/>
    </source>
</evidence>
<feature type="transmembrane region" description="Helical" evidence="3">
    <location>
        <begin position="91"/>
        <end position="113"/>
    </location>
</feature>
<keyword evidence="6" id="KW-1185">Reference proteome</keyword>
<feature type="transmembrane region" description="Helical" evidence="3">
    <location>
        <begin position="172"/>
        <end position="192"/>
    </location>
</feature>
<feature type="transmembrane region" description="Helical" evidence="3">
    <location>
        <begin position="212"/>
        <end position="232"/>
    </location>
</feature>
<reference evidence="5 6" key="1">
    <citation type="submission" date="2018-10" db="EMBL/GenBank/DDBJ databases">
        <title>Draft genome sequence of Bacillus salarius IM0101, isolated from a hypersaline soil in Inner Mongolia, China.</title>
        <authorList>
            <person name="Yamprayoonswat W."/>
            <person name="Boonvisut S."/>
            <person name="Jumpathong W."/>
            <person name="Sittihan S."/>
            <person name="Ruangsuj P."/>
            <person name="Wanthongcharoen S."/>
            <person name="Thongpramul N."/>
            <person name="Pimmason S."/>
            <person name="Yu B."/>
            <person name="Yasawong M."/>
        </authorList>
    </citation>
    <scope>NUCLEOTIDE SEQUENCE [LARGE SCALE GENOMIC DNA]</scope>
    <source>
        <strain evidence="5 6">IM0101</strain>
    </source>
</reference>
<feature type="domain" description="EamA" evidence="4">
    <location>
        <begin position="5"/>
        <end position="136"/>
    </location>
</feature>
<name>A0A428MTK4_9BACI</name>
<feature type="domain" description="EamA" evidence="4">
    <location>
        <begin position="147"/>
        <end position="279"/>
    </location>
</feature>
<dbReference type="InterPro" id="IPR037185">
    <property type="entry name" value="EmrE-like"/>
</dbReference>
<evidence type="ECO:0000256" key="3">
    <source>
        <dbReference type="SAM" id="Phobius"/>
    </source>
</evidence>
<dbReference type="PANTHER" id="PTHR12715:SF4">
    <property type="entry name" value="EAMA DOMAIN-CONTAINING PROTEIN"/>
    <property type="match status" value="1"/>
</dbReference>
<proteinExistence type="inferred from homology"/>
<dbReference type="Pfam" id="PF00892">
    <property type="entry name" value="EamA"/>
    <property type="match status" value="2"/>
</dbReference>
<feature type="transmembrane region" description="Helical" evidence="3">
    <location>
        <begin position="147"/>
        <end position="165"/>
    </location>
</feature>
<dbReference type="InterPro" id="IPR052756">
    <property type="entry name" value="Alkyne_AA_exporter"/>
</dbReference>
<keyword evidence="3" id="KW-0472">Membrane</keyword>
<organism evidence="5 6">
    <name type="scientific">Salibacterium salarium</name>
    <dbReference type="NCBI Taxonomy" id="284579"/>
    <lineage>
        <taxon>Bacteria</taxon>
        <taxon>Bacillati</taxon>
        <taxon>Bacillota</taxon>
        <taxon>Bacilli</taxon>
        <taxon>Bacillales</taxon>
        <taxon>Bacillaceae</taxon>
    </lineage>
</organism>
<keyword evidence="3" id="KW-1133">Transmembrane helix</keyword>
<feature type="transmembrane region" description="Helical" evidence="3">
    <location>
        <begin position="37"/>
        <end position="54"/>
    </location>
</feature>
<dbReference type="GO" id="GO:0016020">
    <property type="term" value="C:membrane"/>
    <property type="evidence" value="ECO:0007669"/>
    <property type="project" value="InterPro"/>
</dbReference>
<accession>A0A428MTK4</accession>
<evidence type="ECO:0000313" key="5">
    <source>
        <dbReference type="EMBL" id="RSL29457.1"/>
    </source>
</evidence>
<sequence length="279" mass="30542">MDWKVLLAYIIAIILWASAFPAIKIGLESYAPLHLSLLRLLIASFGLFVFAVIANIKLPYLKDIPFILLLGFLGFSVYHTFLGIGELSIHAGVASLIVSTTPLFSAFLAVIFLKERFNKYKWCGSVIAFFGVAVITVGSGGEWHFEYGILMILIAAFGESFYFVFQSSYLKKYGFLTFTTYTVWAGTLFMLLFSPGLFSAMQNASLESTLTIVYLGLLPTVIPYFAIAYATFKKGASEATSSLYVTPAFAIIFAWLWLGEVPTIVGIIGGVITLGGVSL</sequence>
<feature type="transmembrane region" description="Helical" evidence="3">
    <location>
        <begin position="120"/>
        <end position="141"/>
    </location>
</feature>
<keyword evidence="3" id="KW-0812">Transmembrane</keyword>
<dbReference type="RefSeq" id="WP_125562511.1">
    <property type="nucleotide sequence ID" value="NZ_RBVX01000066.1"/>
</dbReference>
<comment type="subcellular location">
    <subcellularLocation>
        <location evidence="1">Endomembrane system</location>
        <topology evidence="1">Multi-pass membrane protein</topology>
    </subcellularLocation>
</comment>
<feature type="transmembrane region" description="Helical" evidence="3">
    <location>
        <begin position="66"/>
        <end position="85"/>
    </location>
</feature>
<evidence type="ECO:0000256" key="2">
    <source>
        <dbReference type="ARBA" id="ARBA00007362"/>
    </source>
</evidence>
<dbReference type="PANTHER" id="PTHR12715">
    <property type="entry name" value="TRANSPORTER, DRUG/METABOLITE EXPORTER FAMILY"/>
    <property type="match status" value="1"/>
</dbReference>
<protein>
    <submittedName>
        <fullName evidence="5">DMT family transporter</fullName>
    </submittedName>
</protein>
<dbReference type="OrthoDB" id="9809509at2"/>
<gene>
    <name evidence="5" type="ORF">D7Z54_31155</name>
</gene>
<comment type="similarity">
    <text evidence="2">Belongs to the EamA transporter family.</text>
</comment>
<feature type="transmembrane region" description="Helical" evidence="3">
    <location>
        <begin position="244"/>
        <end position="277"/>
    </location>
</feature>
<evidence type="ECO:0000259" key="4">
    <source>
        <dbReference type="Pfam" id="PF00892"/>
    </source>
</evidence>
<dbReference type="InterPro" id="IPR000620">
    <property type="entry name" value="EamA_dom"/>
</dbReference>
<dbReference type="EMBL" id="RBVX01000066">
    <property type="protein sequence ID" value="RSL29457.1"/>
    <property type="molecule type" value="Genomic_DNA"/>
</dbReference>
<evidence type="ECO:0000313" key="6">
    <source>
        <dbReference type="Proteomes" id="UP000275076"/>
    </source>
</evidence>
<dbReference type="Proteomes" id="UP000275076">
    <property type="component" value="Unassembled WGS sequence"/>
</dbReference>